<dbReference type="Gene3D" id="1.25.40.10">
    <property type="entry name" value="Tetratricopeptide repeat domain"/>
    <property type="match status" value="3"/>
</dbReference>
<dbReference type="InterPro" id="IPR053137">
    <property type="entry name" value="NLR-like"/>
</dbReference>
<dbReference type="Proteomes" id="UP001500831">
    <property type="component" value="Unassembled WGS sequence"/>
</dbReference>
<dbReference type="NCBIfam" id="NF040586">
    <property type="entry name" value="FxSxx_TPR"/>
    <property type="match status" value="1"/>
</dbReference>
<dbReference type="EMBL" id="BAAAVI010000013">
    <property type="protein sequence ID" value="GAA2864025.1"/>
    <property type="molecule type" value="Genomic_DNA"/>
</dbReference>
<dbReference type="PANTHER" id="PTHR46082">
    <property type="entry name" value="ATP/GTP-BINDING PROTEIN-RELATED"/>
    <property type="match status" value="1"/>
</dbReference>
<dbReference type="InterPro" id="IPR011990">
    <property type="entry name" value="TPR-like_helical_dom_sf"/>
</dbReference>
<gene>
    <name evidence="2" type="ORF">GCM10010517_23180</name>
</gene>
<dbReference type="Pfam" id="PF13374">
    <property type="entry name" value="TPR_10"/>
    <property type="match status" value="3"/>
</dbReference>
<organism evidence="2 3">
    <name type="scientific">Streptosporangium fragile</name>
    <dbReference type="NCBI Taxonomy" id="46186"/>
    <lineage>
        <taxon>Bacteria</taxon>
        <taxon>Bacillati</taxon>
        <taxon>Actinomycetota</taxon>
        <taxon>Actinomycetes</taxon>
        <taxon>Streptosporangiales</taxon>
        <taxon>Streptosporangiaceae</taxon>
        <taxon>Streptosporangium</taxon>
    </lineage>
</organism>
<evidence type="ECO:0000313" key="3">
    <source>
        <dbReference type="Proteomes" id="UP001500831"/>
    </source>
</evidence>
<reference evidence="3" key="1">
    <citation type="journal article" date="2019" name="Int. J. Syst. Evol. Microbiol.">
        <title>The Global Catalogue of Microorganisms (GCM) 10K type strain sequencing project: providing services to taxonomists for standard genome sequencing and annotation.</title>
        <authorList>
            <consortium name="The Broad Institute Genomics Platform"/>
            <consortium name="The Broad Institute Genome Sequencing Center for Infectious Disease"/>
            <person name="Wu L."/>
            <person name="Ma J."/>
        </authorList>
    </citation>
    <scope>NUCLEOTIDE SEQUENCE [LARGE SCALE GENOMIC DNA]</scope>
    <source>
        <strain evidence="3">JCM 6242</strain>
    </source>
</reference>
<dbReference type="SUPFAM" id="SSF52540">
    <property type="entry name" value="P-loop containing nucleoside triphosphate hydrolases"/>
    <property type="match status" value="1"/>
</dbReference>
<dbReference type="Pfam" id="PF13424">
    <property type="entry name" value="TPR_12"/>
    <property type="match status" value="3"/>
</dbReference>
<evidence type="ECO:0000313" key="2">
    <source>
        <dbReference type="EMBL" id="GAA2864025.1"/>
    </source>
</evidence>
<keyword evidence="3" id="KW-1185">Reference proteome</keyword>
<proteinExistence type="predicted"/>
<dbReference type="Gene3D" id="3.40.50.300">
    <property type="entry name" value="P-loop containing nucleotide triphosphate hydrolases"/>
    <property type="match status" value="1"/>
</dbReference>
<sequence length="845" mass="94553">MSISEASGIYGAPRRQPQIWGKVPQQNKNFTGREDLLDKLHTGVTAEVTAVVPHALHGFGGVGKTHVAIEYAYRFRHEYDLVWWIPADQPMLVRSSLAALAPHLGVPSSAAMGVEDASEAVLDALRRGEPYSRWLLVFDNAEQPEDINDIIPRGPGHVLITSRNHAWQSVADTVPVDVFTRAESIEFLSKRVPRSTSLEDRNRLAEQLGDLPLALEQAGALQTETGMPVDQYLRLLEEQTARLLDANKASDYPLSMTAAWSLSVSQLKAKLPEAVELLRCCAFFGPDPIPRDVFGALPHDLAAGSRLNPLLSDPILLSKAIRELGRYALARIDSDNRTIQVHRLVQALLRDELSWEEHLSFRHEVHLLLAAAAPGLPDDNSLWPRYGELISHMRPAMVEVSRDPRIRRFALDVVRFLYSSGGYTSARDLAERFIERWQAESGDDDQHVLSAQRHLGIVLRELGDYRASFELNRETLARMRTVLGPDHEETLLLTNSHGADLRTQGDFQAALVHDNESLLRHQEVFGPEHRRTLRVMNNLSVDYMLLGDYPKAFELQRRLYTLQRSPTSLSSPLVVLASWNGLARIVRLRGDYSEACDIGQDAYEFGVQELRADHPWTLRTAKDLSIAKRRAGLIDEAFEIAQRTFELEERIFGRDHPDTLAAALCLANALRTRGEVTEALELLRDTAERYPRMYGQEHPFTFGCDMNLALLLRVNGNLAEATALDRSSLDGFDSTLGREHHYSLTCAINLASDLAALGEVSSARRLGEKTLGQLRELLGVDHPLTLACANNLIVDLRAEGAGEEAGELETDTFERYRRVLGEEHPDTRVALRGERLDFDFDPPAV</sequence>
<protein>
    <recommendedName>
        <fullName evidence="1">DUF7779 domain-containing protein</fullName>
    </recommendedName>
</protein>
<feature type="domain" description="DUF7779" evidence="1">
    <location>
        <begin position="272"/>
        <end position="356"/>
    </location>
</feature>
<accession>A0ABP6IB00</accession>
<dbReference type="InterPro" id="IPR027417">
    <property type="entry name" value="P-loop_NTPase"/>
</dbReference>
<dbReference type="RefSeq" id="WP_344970412.1">
    <property type="nucleotide sequence ID" value="NZ_BAAAVI010000013.1"/>
</dbReference>
<dbReference type="InterPro" id="IPR056681">
    <property type="entry name" value="DUF7779"/>
</dbReference>
<dbReference type="SUPFAM" id="SSF48452">
    <property type="entry name" value="TPR-like"/>
    <property type="match status" value="3"/>
</dbReference>
<evidence type="ECO:0000259" key="1">
    <source>
        <dbReference type="Pfam" id="PF25000"/>
    </source>
</evidence>
<dbReference type="PANTHER" id="PTHR46082:SF6">
    <property type="entry name" value="AAA+ ATPASE DOMAIN-CONTAINING PROTEIN-RELATED"/>
    <property type="match status" value="1"/>
</dbReference>
<comment type="caution">
    <text evidence="2">The sequence shown here is derived from an EMBL/GenBank/DDBJ whole genome shotgun (WGS) entry which is preliminary data.</text>
</comment>
<dbReference type="Pfam" id="PF25000">
    <property type="entry name" value="DUF7779"/>
    <property type="match status" value="1"/>
</dbReference>
<name>A0ABP6IB00_9ACTN</name>